<dbReference type="GO" id="GO:0016705">
    <property type="term" value="F:oxidoreductase activity, acting on paired donors, with incorporation or reduction of molecular oxygen"/>
    <property type="evidence" value="ECO:0007669"/>
    <property type="project" value="InterPro"/>
</dbReference>
<keyword evidence="4 5" id="KW-0408">Iron</keyword>
<keyword evidence="3 6" id="KW-0560">Oxidoreductase</keyword>
<evidence type="ECO:0000256" key="4">
    <source>
        <dbReference type="ARBA" id="ARBA00023004"/>
    </source>
</evidence>
<evidence type="ECO:0000256" key="6">
    <source>
        <dbReference type="RuleBase" id="RU000461"/>
    </source>
</evidence>
<dbReference type="Gene3D" id="1.10.630.10">
    <property type="entry name" value="Cytochrome P450"/>
    <property type="match status" value="1"/>
</dbReference>
<protein>
    <submittedName>
        <fullName evidence="7">Putative geraniol 8-hydroxylase-like</fullName>
    </submittedName>
</protein>
<evidence type="ECO:0000313" key="7">
    <source>
        <dbReference type="EMBL" id="MPA65764.1"/>
    </source>
</evidence>
<dbReference type="InterPro" id="IPR002401">
    <property type="entry name" value="Cyt_P450_E_grp-I"/>
</dbReference>
<dbReference type="InterPro" id="IPR001128">
    <property type="entry name" value="Cyt_P450"/>
</dbReference>
<sequence length="501" mass="56370">MDYITFLLVLSIVWAWIHVLTYSNSIRRKSLTAKLPPGPYPFPIIGNIFALGNKPHQSLANLSKIHGPLMSLKLGSITTIVVSSPRIAKEVLQTHDQAFSSRTIPDAAYGVDHHEVSMVWLPVSTKWRNLRKICKEHLFALQRLDASQGLRRTKVQQLLDYVHESCNNGQAVDIGRAAFTTSLNLLSNTVFSIDMAHYHSSSSQEFKDLVWAMMEQAGKPNFADYIPVLKLIDPQGARRQLKFHFEKLLAMLEEIINQRLRERASSVTPLMYNDVLEALLNICDGNDTALSLNDIKHLFLDLFAAGADTTSSTLEWAMAELLKSPETMAKARNELKEVIGKDGVVQESDISNLIYLQAVVKEVFRLHPAAPFLLPRRAEADAEICGFRVPKNAQVLVNIWATGRDSSIWSNPDSFVPERFLDCEIDVRGQDFELIPFGAGRRICPGLPLAYRMVHLMLASLLHSFDWKLEQGMKLEDLDMTEKFGLTLQKAMPLKAIPIKV</sequence>
<organism evidence="7">
    <name type="scientific">Davidia involucrata</name>
    <name type="common">Dove tree</name>
    <dbReference type="NCBI Taxonomy" id="16924"/>
    <lineage>
        <taxon>Eukaryota</taxon>
        <taxon>Viridiplantae</taxon>
        <taxon>Streptophyta</taxon>
        <taxon>Embryophyta</taxon>
        <taxon>Tracheophyta</taxon>
        <taxon>Spermatophyta</taxon>
        <taxon>Magnoliopsida</taxon>
        <taxon>eudicotyledons</taxon>
        <taxon>Gunneridae</taxon>
        <taxon>Pentapetalae</taxon>
        <taxon>asterids</taxon>
        <taxon>Cornales</taxon>
        <taxon>Nyssaceae</taxon>
        <taxon>Davidia</taxon>
    </lineage>
</organism>
<feature type="binding site" description="axial binding residue" evidence="5">
    <location>
        <position position="444"/>
    </location>
    <ligand>
        <name>heme</name>
        <dbReference type="ChEBI" id="CHEBI:30413"/>
    </ligand>
    <ligandPart>
        <name>Fe</name>
        <dbReference type="ChEBI" id="CHEBI:18248"/>
    </ligandPart>
</feature>
<gene>
    <name evidence="7" type="ORF">Din_035205</name>
</gene>
<dbReference type="InterPro" id="IPR036396">
    <property type="entry name" value="Cyt_P450_sf"/>
</dbReference>
<keyword evidence="6" id="KW-0503">Monooxygenase</keyword>
<dbReference type="GO" id="GO:0005506">
    <property type="term" value="F:iron ion binding"/>
    <property type="evidence" value="ECO:0007669"/>
    <property type="project" value="InterPro"/>
</dbReference>
<comment type="similarity">
    <text evidence="1 6">Belongs to the cytochrome P450 family.</text>
</comment>
<dbReference type="SUPFAM" id="SSF48264">
    <property type="entry name" value="Cytochrome P450"/>
    <property type="match status" value="1"/>
</dbReference>
<comment type="cofactor">
    <cofactor evidence="5">
        <name>heme</name>
        <dbReference type="ChEBI" id="CHEBI:30413"/>
    </cofactor>
</comment>
<dbReference type="PANTHER" id="PTHR47950:SF44">
    <property type="entry name" value="CYTOCHROME P450, FAMILY 76, SUBFAMILY C, POLYPEPTIDE 5-RELATED"/>
    <property type="match status" value="1"/>
</dbReference>
<evidence type="ECO:0000256" key="3">
    <source>
        <dbReference type="ARBA" id="ARBA00023002"/>
    </source>
</evidence>
<dbReference type="CDD" id="cd11073">
    <property type="entry name" value="CYP76-like"/>
    <property type="match status" value="1"/>
</dbReference>
<dbReference type="PANTHER" id="PTHR47950">
    <property type="entry name" value="CYTOCHROME P450, FAMILY 76, SUBFAMILY C, POLYPEPTIDE 5-RELATED"/>
    <property type="match status" value="1"/>
</dbReference>
<evidence type="ECO:0000256" key="5">
    <source>
        <dbReference type="PIRSR" id="PIRSR602401-1"/>
    </source>
</evidence>
<dbReference type="Pfam" id="PF00067">
    <property type="entry name" value="p450"/>
    <property type="match status" value="1"/>
</dbReference>
<keyword evidence="5 6" id="KW-0349">Heme</keyword>
<dbReference type="PRINTS" id="PR00385">
    <property type="entry name" value="P450"/>
</dbReference>
<dbReference type="EMBL" id="GHES01035205">
    <property type="protein sequence ID" value="MPA65764.1"/>
    <property type="molecule type" value="Transcribed_RNA"/>
</dbReference>
<dbReference type="PRINTS" id="PR00463">
    <property type="entry name" value="EP450I"/>
</dbReference>
<dbReference type="GO" id="GO:0020037">
    <property type="term" value="F:heme binding"/>
    <property type="evidence" value="ECO:0007669"/>
    <property type="project" value="InterPro"/>
</dbReference>
<dbReference type="AlphaFoldDB" id="A0A5B7BBB0"/>
<dbReference type="FunFam" id="1.10.630.10:FF:000007">
    <property type="entry name" value="Cytochrome P450 76C4"/>
    <property type="match status" value="1"/>
</dbReference>
<reference evidence="7" key="1">
    <citation type="submission" date="2019-08" db="EMBL/GenBank/DDBJ databases">
        <title>Reference gene set and small RNA set construction with multiple tissues from Davidia involucrata Baill.</title>
        <authorList>
            <person name="Yang H."/>
            <person name="Zhou C."/>
            <person name="Li G."/>
            <person name="Wang J."/>
            <person name="Gao P."/>
            <person name="Wang M."/>
            <person name="Wang R."/>
            <person name="Zhao Y."/>
        </authorList>
    </citation>
    <scope>NUCLEOTIDE SEQUENCE</scope>
    <source>
        <tissue evidence="7">Mixed with DoveR01_LX</tissue>
    </source>
</reference>
<keyword evidence="2 5" id="KW-0479">Metal-binding</keyword>
<proteinExistence type="inferred from homology"/>
<dbReference type="PROSITE" id="PS00086">
    <property type="entry name" value="CYTOCHROME_P450"/>
    <property type="match status" value="1"/>
</dbReference>
<dbReference type="InterPro" id="IPR017972">
    <property type="entry name" value="Cyt_P450_CS"/>
</dbReference>
<accession>A0A5B7BBB0</accession>
<dbReference type="GO" id="GO:0004497">
    <property type="term" value="F:monooxygenase activity"/>
    <property type="evidence" value="ECO:0007669"/>
    <property type="project" value="UniProtKB-KW"/>
</dbReference>
<evidence type="ECO:0000256" key="2">
    <source>
        <dbReference type="ARBA" id="ARBA00022723"/>
    </source>
</evidence>
<evidence type="ECO:0000256" key="1">
    <source>
        <dbReference type="ARBA" id="ARBA00010617"/>
    </source>
</evidence>
<name>A0A5B7BBB0_DAVIN</name>